<organism evidence="1">
    <name type="scientific">uncultured virus</name>
    <dbReference type="NCBI Taxonomy" id="340016"/>
    <lineage>
        <taxon>Viruses</taxon>
        <taxon>environmental samples</taxon>
    </lineage>
</organism>
<protein>
    <submittedName>
        <fullName evidence="1">Uncharacterized protein</fullName>
    </submittedName>
</protein>
<dbReference type="EMBL" id="MK783188">
    <property type="protein sequence ID" value="QGA72481.1"/>
    <property type="molecule type" value="Genomic_DNA"/>
</dbReference>
<name>A0A5Q0TWZ2_9VIRU</name>
<proteinExistence type="predicted"/>
<accession>A0A5Q0TWZ2</accession>
<reference evidence="1" key="1">
    <citation type="submission" date="2019-04" db="EMBL/GenBank/DDBJ databases">
        <title>Diversity and Distribution of a Novel Hyperthermophilic Aquificales Virus Family.</title>
        <authorList>
            <person name="Mead D.A."/>
            <person name="Chevrette M.G."/>
            <person name="Lodes M."/>
            <person name="Hedlund B."/>
            <person name="Schoenfeld T.W."/>
            <person name="Monsma S.A."/>
        </authorList>
    </citation>
    <scope>NUCLEOTIDE SEQUENCE</scope>
</reference>
<sequence>MVLPPALVFTVIYYSTFPRICQVPLCKFDLLPSAPLRCVKLLKIKRLSDVCKALKIKELMRGLVLLSYVFSKMARNPKATLKTTLKAQTLENQALENFFRVKLKPLKIKRLRDVSKALKIKRLMRFLGF</sequence>
<evidence type="ECO:0000313" key="1">
    <source>
        <dbReference type="EMBL" id="QGA72481.1"/>
    </source>
</evidence>